<feature type="transmembrane region" description="Helical" evidence="1">
    <location>
        <begin position="150"/>
        <end position="175"/>
    </location>
</feature>
<sequence length="234" mass="25734">MPSYLRASTLGVTALSICLALAVIGTAGRSLHVYYHQQHSNPWLLPLWPGHFDSQELQLLIGSSCAVVVLNAILAVALLVPALPFNTLNLATTLLSTLITALTLAFTTIINHRAPGKDTLQTWTCRWSSSQTLQGSPPSQFQGLCTKTRFAYYTTIPLLLLQILLFAFALCNAFSTRSSSHRQNRALEKVGSGDDMQLRDVSSTRNLTFEAKQESGSGRSRIWRDENGYYGVET</sequence>
<gene>
    <name evidence="2" type="ORF">BDY17DRAFT_294090</name>
</gene>
<dbReference type="RefSeq" id="XP_033592261.1">
    <property type="nucleotide sequence ID" value="XM_033733086.1"/>
</dbReference>
<keyword evidence="1" id="KW-0472">Membrane</keyword>
<feature type="transmembrane region" description="Helical" evidence="1">
    <location>
        <begin position="57"/>
        <end position="80"/>
    </location>
</feature>
<dbReference type="AlphaFoldDB" id="A0A6A6Q090"/>
<feature type="transmembrane region" description="Helical" evidence="1">
    <location>
        <begin position="87"/>
        <end position="110"/>
    </location>
</feature>
<keyword evidence="1" id="KW-1133">Transmembrane helix</keyword>
<organism evidence="2 3">
    <name type="scientific">Neohortaea acidophila</name>
    <dbReference type="NCBI Taxonomy" id="245834"/>
    <lineage>
        <taxon>Eukaryota</taxon>
        <taxon>Fungi</taxon>
        <taxon>Dikarya</taxon>
        <taxon>Ascomycota</taxon>
        <taxon>Pezizomycotina</taxon>
        <taxon>Dothideomycetes</taxon>
        <taxon>Dothideomycetidae</taxon>
        <taxon>Mycosphaerellales</taxon>
        <taxon>Teratosphaeriaceae</taxon>
        <taxon>Neohortaea</taxon>
    </lineage>
</organism>
<evidence type="ECO:0000313" key="3">
    <source>
        <dbReference type="Proteomes" id="UP000799767"/>
    </source>
</evidence>
<dbReference type="EMBL" id="MU001633">
    <property type="protein sequence ID" value="KAF2485692.1"/>
    <property type="molecule type" value="Genomic_DNA"/>
</dbReference>
<protein>
    <submittedName>
        <fullName evidence="2">Uncharacterized protein</fullName>
    </submittedName>
</protein>
<name>A0A6A6Q090_9PEZI</name>
<reference evidence="2" key="1">
    <citation type="journal article" date="2020" name="Stud. Mycol.">
        <title>101 Dothideomycetes genomes: a test case for predicting lifestyles and emergence of pathogens.</title>
        <authorList>
            <person name="Haridas S."/>
            <person name="Albert R."/>
            <person name="Binder M."/>
            <person name="Bloem J."/>
            <person name="Labutti K."/>
            <person name="Salamov A."/>
            <person name="Andreopoulos B."/>
            <person name="Baker S."/>
            <person name="Barry K."/>
            <person name="Bills G."/>
            <person name="Bluhm B."/>
            <person name="Cannon C."/>
            <person name="Castanera R."/>
            <person name="Culley D."/>
            <person name="Daum C."/>
            <person name="Ezra D."/>
            <person name="Gonzalez J."/>
            <person name="Henrissat B."/>
            <person name="Kuo A."/>
            <person name="Liang C."/>
            <person name="Lipzen A."/>
            <person name="Lutzoni F."/>
            <person name="Magnuson J."/>
            <person name="Mondo S."/>
            <person name="Nolan M."/>
            <person name="Ohm R."/>
            <person name="Pangilinan J."/>
            <person name="Park H.-J."/>
            <person name="Ramirez L."/>
            <person name="Alfaro M."/>
            <person name="Sun H."/>
            <person name="Tritt A."/>
            <person name="Yoshinaga Y."/>
            <person name="Zwiers L.-H."/>
            <person name="Turgeon B."/>
            <person name="Goodwin S."/>
            <person name="Spatafora J."/>
            <person name="Crous P."/>
            <person name="Grigoriev I."/>
        </authorList>
    </citation>
    <scope>NUCLEOTIDE SEQUENCE</scope>
    <source>
        <strain evidence="2">CBS 113389</strain>
    </source>
</reference>
<accession>A0A6A6Q090</accession>
<dbReference type="Proteomes" id="UP000799767">
    <property type="component" value="Unassembled WGS sequence"/>
</dbReference>
<evidence type="ECO:0000313" key="2">
    <source>
        <dbReference type="EMBL" id="KAF2485692.1"/>
    </source>
</evidence>
<proteinExistence type="predicted"/>
<keyword evidence="3" id="KW-1185">Reference proteome</keyword>
<dbReference type="OrthoDB" id="3890746at2759"/>
<keyword evidence="1" id="KW-0812">Transmembrane</keyword>
<evidence type="ECO:0000256" key="1">
    <source>
        <dbReference type="SAM" id="Phobius"/>
    </source>
</evidence>
<dbReference type="GeneID" id="54474088"/>